<proteinExistence type="predicted"/>
<evidence type="ECO:0000313" key="2">
    <source>
        <dbReference type="EMBL" id="MBB5981549.1"/>
    </source>
</evidence>
<evidence type="ECO:0000256" key="1">
    <source>
        <dbReference type="SAM" id="SignalP"/>
    </source>
</evidence>
<feature type="chain" id="PRO_5032710989" description="SH3 domain-containing protein" evidence="1">
    <location>
        <begin position="33"/>
        <end position="411"/>
    </location>
</feature>
<evidence type="ECO:0000313" key="3">
    <source>
        <dbReference type="Proteomes" id="UP000558997"/>
    </source>
</evidence>
<dbReference type="EMBL" id="JACHNF010000001">
    <property type="protein sequence ID" value="MBB5981549.1"/>
    <property type="molecule type" value="Genomic_DNA"/>
</dbReference>
<name>A0A841DU06_9ACTN</name>
<protein>
    <recommendedName>
        <fullName evidence="4">SH3 domain-containing protein</fullName>
    </recommendedName>
</protein>
<reference evidence="2 3" key="1">
    <citation type="submission" date="2020-08" db="EMBL/GenBank/DDBJ databases">
        <title>Sequencing the genomes of 1000 actinobacteria strains.</title>
        <authorList>
            <person name="Klenk H.-P."/>
        </authorList>
    </citation>
    <scope>NUCLEOTIDE SEQUENCE [LARGE SCALE GENOMIC DNA]</scope>
    <source>
        <strain evidence="2 3">DSM 17294</strain>
    </source>
</reference>
<keyword evidence="1" id="KW-0732">Signal</keyword>
<keyword evidence="3" id="KW-1185">Reference proteome</keyword>
<organism evidence="2 3">
    <name type="scientific">Kribbella solani</name>
    <dbReference type="NCBI Taxonomy" id="236067"/>
    <lineage>
        <taxon>Bacteria</taxon>
        <taxon>Bacillati</taxon>
        <taxon>Actinomycetota</taxon>
        <taxon>Actinomycetes</taxon>
        <taxon>Propionibacteriales</taxon>
        <taxon>Kribbellaceae</taxon>
        <taxon>Kribbella</taxon>
    </lineage>
</organism>
<sequence length="411" mass="42477">MRTTRRFTPALGLTAAAAILAATFTLAPPSTAAPSTVAPASTTAPVAVSPQPIAGSSNVKQDGNRIVLGDAAAAIGASELKQRSGLAELTPVRFSTPASSVVVGYTASTPDGSSAEVLVRAWVHGRWSEWTPTKAGTPTALPGASDQVQLRIIVLAPPTGAKPSVGDVSVQPADKVAASNMTVQAAPLKSKVFATREGLVGGTTANGHVIVDRDHFVALPSRRGLSGNGSGTYSVKVCTASRCAFEPVWDVGPWNTKDDYWNPSATREMWKDLPQGKPEAQAAYQNGYNGKKDQFGRTVANPAGIDLADGVFWDALKLADNSWVDVTYLWTGDGGRGTVSISSGYLNVRNAPNSAGAVVGMAGKSAQVTVECQTTGENVTGSQGTSNVWLRVNAGMYVAKAWISGGTFGAC</sequence>
<dbReference type="Proteomes" id="UP000558997">
    <property type="component" value="Unassembled WGS sequence"/>
</dbReference>
<accession>A0A841DU06</accession>
<comment type="caution">
    <text evidence="2">The sequence shown here is derived from an EMBL/GenBank/DDBJ whole genome shotgun (WGS) entry which is preliminary data.</text>
</comment>
<evidence type="ECO:0008006" key="4">
    <source>
        <dbReference type="Google" id="ProtNLM"/>
    </source>
</evidence>
<dbReference type="RefSeq" id="WP_184838135.1">
    <property type="nucleotide sequence ID" value="NZ_BAAAVN010000030.1"/>
</dbReference>
<dbReference type="AlphaFoldDB" id="A0A841DU06"/>
<gene>
    <name evidence="2" type="ORF">HDA44_004890</name>
</gene>
<feature type="signal peptide" evidence="1">
    <location>
        <begin position="1"/>
        <end position="32"/>
    </location>
</feature>